<evidence type="ECO:0000256" key="1">
    <source>
        <dbReference type="ARBA" id="ARBA00006745"/>
    </source>
</evidence>
<evidence type="ECO:0000313" key="3">
    <source>
        <dbReference type="EMBL" id="CAB3661845.1"/>
    </source>
</evidence>
<dbReference type="SUPFAM" id="SSF51556">
    <property type="entry name" value="Metallo-dependent hydrolases"/>
    <property type="match status" value="1"/>
</dbReference>
<accession>A0A6S6Z4G1</accession>
<organism evidence="3 4">
    <name type="scientific">Achromobacter pestifer</name>
    <dbReference type="NCBI Taxonomy" id="1353889"/>
    <lineage>
        <taxon>Bacteria</taxon>
        <taxon>Pseudomonadati</taxon>
        <taxon>Pseudomonadota</taxon>
        <taxon>Betaproteobacteria</taxon>
        <taxon>Burkholderiales</taxon>
        <taxon>Alcaligenaceae</taxon>
        <taxon>Achromobacter</taxon>
    </lineage>
</organism>
<protein>
    <submittedName>
        <fullName evidence="3">Atrazine chlorohydrolase</fullName>
        <ecNumber evidence="3">3.8.1.8</ecNumber>
    </submittedName>
</protein>
<dbReference type="Gene3D" id="3.20.20.140">
    <property type="entry name" value="Metal-dependent hydrolases"/>
    <property type="match status" value="1"/>
</dbReference>
<evidence type="ECO:0000259" key="2">
    <source>
        <dbReference type="Pfam" id="PF01979"/>
    </source>
</evidence>
<dbReference type="InterPro" id="IPR050287">
    <property type="entry name" value="MTA/SAH_deaminase"/>
</dbReference>
<dbReference type="GO" id="GO:0016810">
    <property type="term" value="F:hydrolase activity, acting on carbon-nitrogen (but not peptide) bonds"/>
    <property type="evidence" value="ECO:0007669"/>
    <property type="project" value="InterPro"/>
</dbReference>
<dbReference type="InterPro" id="IPR011059">
    <property type="entry name" value="Metal-dep_hydrolase_composite"/>
</dbReference>
<dbReference type="Gene3D" id="2.30.40.10">
    <property type="entry name" value="Urease, subunit C, domain 1"/>
    <property type="match status" value="1"/>
</dbReference>
<keyword evidence="4" id="KW-1185">Reference proteome</keyword>
<dbReference type="EMBL" id="CADIJX010000004">
    <property type="protein sequence ID" value="CAB3661845.1"/>
    <property type="molecule type" value="Genomic_DNA"/>
</dbReference>
<dbReference type="Proteomes" id="UP000494108">
    <property type="component" value="Unassembled WGS sequence"/>
</dbReference>
<name>A0A6S6Z4G1_9BURK</name>
<dbReference type="PANTHER" id="PTHR43794">
    <property type="entry name" value="AMINOHYDROLASE SSNA-RELATED"/>
    <property type="match status" value="1"/>
</dbReference>
<comment type="similarity">
    <text evidence="1">Belongs to the metallo-dependent hydrolases superfamily. ATZ/TRZ family.</text>
</comment>
<dbReference type="InterPro" id="IPR032466">
    <property type="entry name" value="Metal_Hydrolase"/>
</dbReference>
<dbReference type="AlphaFoldDB" id="A0A6S6Z4G1"/>
<sequence>MPPRLHGCFRNSASFPFRLFILMPHREPPVSDTQQARITHFKNLSTLVGWDEELGSHVYIENADLVMRGNTVIHAGTGYTGPADSVVPGNGLMAMPGLVNVHTHPSSEPGNRGLLEELGSDKLGQSSLYEYMPVFRMGIETAQYSNQVAVSEMLLSGVTTFVDMSLPRPGWADVVAGTGIRGVLGPMFRSAAWRTTDGHSVEYTWDEAGAAKSLEAALDVADSAINHPSGRLSAMLCPSQVDTCTPALLKEAQAAARRLGIPMQIHAAQSVVEFSEMTRRHGRTPIEWLDDQGLLDRDLIIGHGIFLNDHRTLYWPHADDFGLLQRSGAHVAHCPTVFVRRGIAMSFLGRYLRAGINVGIGTDTFPHNMLDEMRLACYVARLQAGHFRAASTEEVFNAATVNGAKMLGRDDIGRIKVGGKADFSLVNLSHPFMRPGREPLRSLIYSAGDRAIRDVYVDGEAVVKDGQLLTIDIERAMQEVERAQAQTIATVAQRDYAGRAIDAMSPRVFPSRA</sequence>
<dbReference type="InterPro" id="IPR006680">
    <property type="entry name" value="Amidohydro-rel"/>
</dbReference>
<dbReference type="PANTHER" id="PTHR43794:SF5">
    <property type="entry name" value="CHLOROHYDROLASE FAMILY PROTEIN"/>
    <property type="match status" value="1"/>
</dbReference>
<keyword evidence="3" id="KW-0378">Hydrolase</keyword>
<evidence type="ECO:0000313" key="4">
    <source>
        <dbReference type="Proteomes" id="UP000494108"/>
    </source>
</evidence>
<proteinExistence type="inferred from homology"/>
<feature type="domain" description="Amidohydrolase-related" evidence="2">
    <location>
        <begin position="93"/>
        <end position="462"/>
    </location>
</feature>
<dbReference type="Pfam" id="PF01979">
    <property type="entry name" value="Amidohydro_1"/>
    <property type="match status" value="1"/>
</dbReference>
<gene>
    <name evidence="3" type="primary">atzA</name>
    <name evidence="3" type="ORF">LMG3431_03376</name>
</gene>
<reference evidence="3 4" key="1">
    <citation type="submission" date="2020-04" db="EMBL/GenBank/DDBJ databases">
        <authorList>
            <person name="De Canck E."/>
        </authorList>
    </citation>
    <scope>NUCLEOTIDE SEQUENCE [LARGE SCALE GENOMIC DNA]</scope>
    <source>
        <strain evidence="3 4">LMG 3431</strain>
    </source>
</reference>
<dbReference type="GO" id="GO:0018788">
    <property type="term" value="F:atrazine chlorohydrolase activity"/>
    <property type="evidence" value="ECO:0007669"/>
    <property type="project" value="UniProtKB-EC"/>
</dbReference>
<dbReference type="EC" id="3.8.1.8" evidence="3"/>
<dbReference type="SUPFAM" id="SSF51338">
    <property type="entry name" value="Composite domain of metallo-dependent hydrolases"/>
    <property type="match status" value="1"/>
</dbReference>